<organism evidence="1 2">
    <name type="scientific">Williamwhitmania taraxaci</name>
    <dbReference type="NCBI Taxonomy" id="1640674"/>
    <lineage>
        <taxon>Bacteria</taxon>
        <taxon>Pseudomonadati</taxon>
        <taxon>Bacteroidota</taxon>
        <taxon>Bacteroidia</taxon>
        <taxon>Bacteroidales</taxon>
        <taxon>Williamwhitmaniaceae</taxon>
        <taxon>Williamwhitmania</taxon>
    </lineage>
</organism>
<dbReference type="InterPro" id="IPR044668">
    <property type="entry name" value="PuuD-like"/>
</dbReference>
<dbReference type="STRING" id="1640674.SAMN05216323_101615"/>
<name>A0A1G6IIF8_9BACT</name>
<proteinExistence type="predicted"/>
<keyword evidence="1" id="KW-0808">Transferase</keyword>
<dbReference type="PROSITE" id="PS51273">
    <property type="entry name" value="GATASE_TYPE_1"/>
    <property type="match status" value="1"/>
</dbReference>
<dbReference type="InterPro" id="IPR011697">
    <property type="entry name" value="Peptidase_C26"/>
</dbReference>
<dbReference type="GO" id="GO:0005829">
    <property type="term" value="C:cytosol"/>
    <property type="evidence" value="ECO:0007669"/>
    <property type="project" value="TreeGrafter"/>
</dbReference>
<dbReference type="GO" id="GO:0016811">
    <property type="term" value="F:hydrolase activity, acting on carbon-nitrogen (but not peptide) bonds, in linear amides"/>
    <property type="evidence" value="ECO:0007669"/>
    <property type="project" value="InterPro"/>
</dbReference>
<reference evidence="1 2" key="1">
    <citation type="submission" date="2016-09" db="EMBL/GenBank/DDBJ databases">
        <authorList>
            <person name="Capua I."/>
            <person name="De Benedictis P."/>
            <person name="Joannis T."/>
            <person name="Lombin L.H."/>
            <person name="Cattoli G."/>
        </authorList>
    </citation>
    <scope>NUCLEOTIDE SEQUENCE [LARGE SCALE GENOMIC DNA]</scope>
    <source>
        <strain evidence="1 2">A7P-90m</strain>
    </source>
</reference>
<keyword evidence="1" id="KW-0315">Glutamine amidotransferase</keyword>
<dbReference type="GO" id="GO:0016740">
    <property type="term" value="F:transferase activity"/>
    <property type="evidence" value="ECO:0007669"/>
    <property type="project" value="UniProtKB-KW"/>
</dbReference>
<dbReference type="PANTHER" id="PTHR43235:SF1">
    <property type="entry name" value="GLUTAMINE AMIDOTRANSFERASE PB2B2.05-RELATED"/>
    <property type="match status" value="1"/>
</dbReference>
<sequence>MKQRILLFATIILIGCNHAPQGSNHLDSATTTRQIIVMHPTVNNLKTFLYLTENALFPLPKDYRVVGVYHAKEIYDYKKAQKFIDEQGLSNVSLLKVDNVICADSLYAKNSCTELFTKLFNESQGAIFFGGPDIPPFTYGDSTNLLTVVTDPNRHYMELSFLFQLLGGNQNVGFKPLMDEKPDFRILGICLGMQTMNVATGGTLYQDIPTELYGKRSVESVLAMDANQQHRNYNTNFTDDTSLIWGGFHQIYVVPGAKIVSLLSVNGVRPFVLSSHHQSVKKLGMGLRVAAWSIDGKVVEAIEHNRFPNVIGLQFHPEPTLLYERGIKIKIQSNKPAEQSFEELYPGEKGASFHIAFWAMMGEMYK</sequence>
<dbReference type="AlphaFoldDB" id="A0A1G6IIF8"/>
<keyword evidence="2" id="KW-1185">Reference proteome</keyword>
<dbReference type="OrthoDB" id="9804920at2"/>
<evidence type="ECO:0000313" key="2">
    <source>
        <dbReference type="Proteomes" id="UP000199452"/>
    </source>
</evidence>
<gene>
    <name evidence="1" type="ORF">SAMN05216323_101615</name>
</gene>
<protein>
    <submittedName>
        <fullName evidence="1">Putative glutamine amidotransferase</fullName>
    </submittedName>
</protein>
<dbReference type="PANTHER" id="PTHR43235">
    <property type="entry name" value="GLUTAMINE AMIDOTRANSFERASE PB2B2.05-RELATED"/>
    <property type="match status" value="1"/>
</dbReference>
<dbReference type="PROSITE" id="PS51257">
    <property type="entry name" value="PROKAR_LIPOPROTEIN"/>
    <property type="match status" value="1"/>
</dbReference>
<dbReference type="EMBL" id="FMYP01000016">
    <property type="protein sequence ID" value="SDC06231.1"/>
    <property type="molecule type" value="Genomic_DNA"/>
</dbReference>
<dbReference type="Proteomes" id="UP000199452">
    <property type="component" value="Unassembled WGS sequence"/>
</dbReference>
<dbReference type="Pfam" id="PF07722">
    <property type="entry name" value="Peptidase_C26"/>
    <property type="match status" value="1"/>
</dbReference>
<accession>A0A1G6IIF8</accession>
<evidence type="ECO:0000313" key="1">
    <source>
        <dbReference type="EMBL" id="SDC06231.1"/>
    </source>
</evidence>
<dbReference type="RefSeq" id="WP_092436941.1">
    <property type="nucleotide sequence ID" value="NZ_FMYP01000016.1"/>
</dbReference>
<dbReference type="SUPFAM" id="SSF52317">
    <property type="entry name" value="Class I glutamine amidotransferase-like"/>
    <property type="match status" value="1"/>
</dbReference>
<dbReference type="Gene3D" id="3.40.50.880">
    <property type="match status" value="1"/>
</dbReference>
<dbReference type="InterPro" id="IPR029062">
    <property type="entry name" value="Class_I_gatase-like"/>
</dbReference>